<protein>
    <submittedName>
        <fullName evidence="2">Uncharacterized protein</fullName>
    </submittedName>
</protein>
<gene>
    <name evidence="2" type="ORF">SAMN04488544_1909</name>
</gene>
<evidence type="ECO:0000313" key="2">
    <source>
        <dbReference type="EMBL" id="SDU91549.1"/>
    </source>
</evidence>
<dbReference type="AlphaFoldDB" id="A0A1H2MED3"/>
<sequence length="268" mass="27920">MSTAVDLVNAALLGTDRRPVPAPDGDDPAAWLLAGAGRRRALTLVAAGTASVAPPAPGPALDRPLPSEAARAVLDELLASGSEPLVDLWLREALDAGTGLAPEHWTRVLDSARRASRLDRRRVGAALGPGGLWFARHNPAWSALVRAAEAAVADPGSEPADDRLTPDAARREIAALATGALGPAAARAQGQGVGTRLPLDAYDAVADAGLAAEVPSARAGLSAAEEVLWVRWDLAHAFDPDRVPPERRAVPLAPDHVQTRPHALQERR</sequence>
<organism evidence="2 3">
    <name type="scientific">Microlunatus sagamiharensis</name>
    <dbReference type="NCBI Taxonomy" id="546874"/>
    <lineage>
        <taxon>Bacteria</taxon>
        <taxon>Bacillati</taxon>
        <taxon>Actinomycetota</taxon>
        <taxon>Actinomycetes</taxon>
        <taxon>Propionibacteriales</taxon>
        <taxon>Propionibacteriaceae</taxon>
        <taxon>Microlunatus</taxon>
    </lineage>
</organism>
<evidence type="ECO:0000313" key="3">
    <source>
        <dbReference type="Proteomes" id="UP000198825"/>
    </source>
</evidence>
<dbReference type="InterPro" id="IPR043746">
    <property type="entry name" value="DUF5691"/>
</dbReference>
<name>A0A1H2MED3_9ACTN</name>
<accession>A0A1H2MED3</accession>
<dbReference type="Pfam" id="PF18944">
    <property type="entry name" value="DUF5691"/>
    <property type="match status" value="1"/>
</dbReference>
<feature type="compositionally biased region" description="Basic and acidic residues" evidence="1">
    <location>
        <begin position="240"/>
        <end position="249"/>
    </location>
</feature>
<reference evidence="3" key="1">
    <citation type="submission" date="2016-10" db="EMBL/GenBank/DDBJ databases">
        <authorList>
            <person name="Varghese N."/>
            <person name="Submissions S."/>
        </authorList>
    </citation>
    <scope>NUCLEOTIDE SEQUENCE [LARGE SCALE GENOMIC DNA]</scope>
    <source>
        <strain evidence="3">DSM 21743</strain>
    </source>
</reference>
<dbReference type="OrthoDB" id="262508at2"/>
<proteinExistence type="predicted"/>
<dbReference type="RefSeq" id="WP_091074212.1">
    <property type="nucleotide sequence ID" value="NZ_LT629799.1"/>
</dbReference>
<keyword evidence="3" id="KW-1185">Reference proteome</keyword>
<dbReference type="Proteomes" id="UP000198825">
    <property type="component" value="Chromosome I"/>
</dbReference>
<dbReference type="EMBL" id="LT629799">
    <property type="protein sequence ID" value="SDU91549.1"/>
    <property type="molecule type" value="Genomic_DNA"/>
</dbReference>
<evidence type="ECO:0000256" key="1">
    <source>
        <dbReference type="SAM" id="MobiDB-lite"/>
    </source>
</evidence>
<feature type="region of interest" description="Disordered" evidence="1">
    <location>
        <begin position="240"/>
        <end position="268"/>
    </location>
</feature>
<dbReference type="STRING" id="546874.SAMN04488544_1909"/>